<feature type="binding site" evidence="14">
    <location>
        <position position="161"/>
    </location>
    <ligand>
        <name>ATP</name>
        <dbReference type="ChEBI" id="CHEBI:30616"/>
    </ligand>
</feature>
<dbReference type="GO" id="GO:0061710">
    <property type="term" value="F:L-threonylcarbamoyladenylate synthase"/>
    <property type="evidence" value="ECO:0007669"/>
    <property type="project" value="UniProtKB-EC"/>
</dbReference>
<dbReference type="PANTHER" id="PTHR17490">
    <property type="entry name" value="SUA5"/>
    <property type="match status" value="1"/>
</dbReference>
<feature type="binding site" evidence="14">
    <location>
        <position position="76"/>
    </location>
    <ligand>
        <name>ATP</name>
        <dbReference type="ChEBI" id="CHEBI:30616"/>
    </ligand>
</feature>
<dbReference type="PROSITE" id="PS51163">
    <property type="entry name" value="YRDC"/>
    <property type="match status" value="1"/>
</dbReference>
<protein>
    <recommendedName>
        <fullName evidence="4 13">Threonylcarbamoyl-AMP synthase</fullName>
        <shortName evidence="13">TC-AMP synthase</shortName>
        <ecNumber evidence="3 13">2.7.7.87</ecNumber>
    </recommendedName>
    <alternativeName>
        <fullName evidence="11 13">L-threonylcarbamoyladenylate synthase</fullName>
    </alternativeName>
</protein>
<evidence type="ECO:0000313" key="16">
    <source>
        <dbReference type="EMBL" id="AJB42256.1"/>
    </source>
</evidence>
<dbReference type="SUPFAM" id="SSF55821">
    <property type="entry name" value="YrdC/RibB"/>
    <property type="match status" value="1"/>
</dbReference>
<dbReference type="NCBIfam" id="TIGR00057">
    <property type="entry name" value="L-threonylcarbamoyladenylate synthase"/>
    <property type="match status" value="1"/>
</dbReference>
<dbReference type="InterPro" id="IPR038385">
    <property type="entry name" value="Sua5/YwlC_C"/>
</dbReference>
<dbReference type="KEGG" id="tcb:TCARB_1208"/>
<dbReference type="InterPro" id="IPR010923">
    <property type="entry name" value="T(6)A37_SUA5"/>
</dbReference>
<dbReference type="InterPro" id="IPR006070">
    <property type="entry name" value="Sua5-like_dom"/>
</dbReference>
<comment type="similarity">
    <text evidence="2 13">Belongs to the SUA5 family.</text>
</comment>
<evidence type="ECO:0000256" key="11">
    <source>
        <dbReference type="ARBA" id="ARBA00029774"/>
    </source>
</evidence>
<evidence type="ECO:0000313" key="17">
    <source>
        <dbReference type="Proteomes" id="UP000266720"/>
    </source>
</evidence>
<evidence type="ECO:0000256" key="8">
    <source>
        <dbReference type="ARBA" id="ARBA00022695"/>
    </source>
</evidence>
<name>A0A3G1A5Y3_9CREN</name>
<dbReference type="PIRSF" id="PIRSF004930">
    <property type="entry name" value="Tln_factor_SUA5"/>
    <property type="match status" value="1"/>
</dbReference>
<dbReference type="Gene3D" id="3.40.50.11030">
    <property type="entry name" value="Threonylcarbamoyl-AMP synthase, C-terminal domain"/>
    <property type="match status" value="1"/>
</dbReference>
<feature type="binding site" evidence="14">
    <location>
        <position position="159"/>
    </location>
    <ligand>
        <name>L-threonine</name>
        <dbReference type="ChEBI" id="CHEBI:57926"/>
    </ligand>
</feature>
<evidence type="ECO:0000256" key="5">
    <source>
        <dbReference type="ARBA" id="ARBA00022490"/>
    </source>
</evidence>
<feature type="binding site" evidence="14">
    <location>
        <position position="199"/>
    </location>
    <ligand>
        <name>L-threonine</name>
        <dbReference type="ChEBI" id="CHEBI:57926"/>
    </ligand>
</feature>
<feature type="binding site" evidence="14">
    <location>
        <position position="53"/>
    </location>
    <ligand>
        <name>L-threonine</name>
        <dbReference type="ChEBI" id="CHEBI:57926"/>
    </ligand>
</feature>
<keyword evidence="10 13" id="KW-0067">ATP-binding</keyword>
<evidence type="ECO:0000256" key="7">
    <source>
        <dbReference type="ARBA" id="ARBA00022694"/>
    </source>
</evidence>
<keyword evidence="6 13" id="KW-0808">Transferase</keyword>
<dbReference type="InterPro" id="IPR050156">
    <property type="entry name" value="TC-AMP_synthase_SUA5"/>
</dbReference>
<sequence length="371" mass="40334">MDFYCILSIVKKEGSGVPAKIWKVDPSDPDPRAIEEAASILKSGGVVAFPTETVYGLGAIYNLVEAVKKVFQAKKRPMDNPLILHVSSFSQVSELAVDIPLEVHELAKRFWPGPLTIVLPKSARVPREVTGGLGKVAIRMPAHNVALKLIEAAGAPIAAPSANLSGRPSPTTAQHVIEDLGDAIDGILDAGETLYGVESTVIDLTSRPPVLLRPGSMPVEEIEKVLGVKIFIPSFARGLGEAEKAVAPGTKYRHYSPRATLILVESRDTINIEKVVANIRELATYHLGLGKKVGILCTDETRDRYLDIPAEVISLGSRRDFFQIAKRLYPSLRTFDSKNVDVILAEPVEERGLGLTIMNRLRKASSQRILV</sequence>
<dbReference type="Pfam" id="PF01300">
    <property type="entry name" value="Sua5_yciO_yrdC"/>
    <property type="match status" value="1"/>
</dbReference>
<evidence type="ECO:0000256" key="2">
    <source>
        <dbReference type="ARBA" id="ARBA00007663"/>
    </source>
</evidence>
<dbReference type="GO" id="GO:0003725">
    <property type="term" value="F:double-stranded RNA binding"/>
    <property type="evidence" value="ECO:0007669"/>
    <property type="project" value="UniProtKB-UniRule"/>
</dbReference>
<dbReference type="GO" id="GO:0005524">
    <property type="term" value="F:ATP binding"/>
    <property type="evidence" value="ECO:0007669"/>
    <property type="project" value="UniProtKB-UniRule"/>
</dbReference>
<feature type="binding site" evidence="14">
    <location>
        <position position="213"/>
    </location>
    <ligand>
        <name>ATP</name>
        <dbReference type="ChEBI" id="CHEBI:30616"/>
    </ligand>
</feature>
<dbReference type="GO" id="GO:0006450">
    <property type="term" value="P:regulation of translational fidelity"/>
    <property type="evidence" value="ECO:0007669"/>
    <property type="project" value="TreeGrafter"/>
</dbReference>
<accession>A0A3G1A5Y3</accession>
<feature type="binding site" evidence="14">
    <location>
        <position position="85"/>
    </location>
    <ligand>
        <name>L-threonine</name>
        <dbReference type="ChEBI" id="CHEBI:57926"/>
    </ligand>
</feature>
<feature type="binding site" evidence="14">
    <location>
        <position position="255"/>
    </location>
    <ligand>
        <name>ATP</name>
        <dbReference type="ChEBI" id="CHEBI:30616"/>
    </ligand>
</feature>
<dbReference type="Gene3D" id="3.90.870.10">
    <property type="entry name" value="DHBP synthase"/>
    <property type="match status" value="1"/>
</dbReference>
<dbReference type="GO" id="GO:0000049">
    <property type="term" value="F:tRNA binding"/>
    <property type="evidence" value="ECO:0007669"/>
    <property type="project" value="TreeGrafter"/>
</dbReference>
<comment type="subcellular location">
    <subcellularLocation>
        <location evidence="1 13">Cytoplasm</location>
    </subcellularLocation>
</comment>
<dbReference type="InterPro" id="IPR005145">
    <property type="entry name" value="Sua5_C"/>
</dbReference>
<evidence type="ECO:0000256" key="12">
    <source>
        <dbReference type="ARBA" id="ARBA00048366"/>
    </source>
</evidence>
<evidence type="ECO:0000256" key="1">
    <source>
        <dbReference type="ARBA" id="ARBA00004496"/>
    </source>
</evidence>
<feature type="binding site" evidence="14">
    <location>
        <position position="139"/>
    </location>
    <ligand>
        <name>L-threonine</name>
        <dbReference type="ChEBI" id="CHEBI:57926"/>
    </ligand>
</feature>
<evidence type="ECO:0000256" key="4">
    <source>
        <dbReference type="ARBA" id="ARBA00015492"/>
    </source>
</evidence>
<proteinExistence type="inferred from homology"/>
<dbReference type="AlphaFoldDB" id="A0A3G1A5Y3"/>
<dbReference type="FunFam" id="3.90.870.10:FF:000009">
    <property type="entry name" value="Threonylcarbamoyl-AMP synthase, putative"/>
    <property type="match status" value="1"/>
</dbReference>
<evidence type="ECO:0000259" key="15">
    <source>
        <dbReference type="PROSITE" id="PS51163"/>
    </source>
</evidence>
<dbReference type="Pfam" id="PF03481">
    <property type="entry name" value="Sua5_C"/>
    <property type="match status" value="1"/>
</dbReference>
<evidence type="ECO:0000256" key="3">
    <source>
        <dbReference type="ARBA" id="ARBA00012584"/>
    </source>
</evidence>
<keyword evidence="5 13" id="KW-0963">Cytoplasm</keyword>
<feature type="binding site" evidence="14">
    <location>
        <position position="169"/>
    </location>
    <ligand>
        <name>ATP</name>
        <dbReference type="ChEBI" id="CHEBI:30616"/>
    </ligand>
</feature>
<evidence type="ECO:0000256" key="10">
    <source>
        <dbReference type="ARBA" id="ARBA00022840"/>
    </source>
</evidence>
<keyword evidence="9 13" id="KW-0547">Nucleotide-binding</keyword>
<dbReference type="EMBL" id="CP007493">
    <property type="protein sequence ID" value="AJB42256.1"/>
    <property type="molecule type" value="Genomic_DNA"/>
</dbReference>
<evidence type="ECO:0000256" key="6">
    <source>
        <dbReference type="ARBA" id="ARBA00022679"/>
    </source>
</evidence>
<feature type="binding site" evidence="14">
    <location>
        <position position="80"/>
    </location>
    <ligand>
        <name>ATP</name>
        <dbReference type="ChEBI" id="CHEBI:30616"/>
    </ligand>
</feature>
<dbReference type="Proteomes" id="UP000266720">
    <property type="component" value="Chromosome"/>
</dbReference>
<dbReference type="GO" id="GO:0008033">
    <property type="term" value="P:tRNA processing"/>
    <property type="evidence" value="ECO:0007669"/>
    <property type="project" value="UniProtKB-KW"/>
</dbReference>
<evidence type="ECO:0000256" key="14">
    <source>
        <dbReference type="PIRSR" id="PIRSR004930-1"/>
    </source>
</evidence>
<keyword evidence="7 13" id="KW-0819">tRNA processing</keyword>
<dbReference type="InterPro" id="IPR017945">
    <property type="entry name" value="DHBP_synth_RibB-like_a/b_dom"/>
</dbReference>
<dbReference type="GO" id="GO:0005737">
    <property type="term" value="C:cytoplasm"/>
    <property type="evidence" value="ECO:0007669"/>
    <property type="project" value="UniProtKB-SubCell"/>
</dbReference>
<comment type="function">
    <text evidence="13">Required for the formation of a threonylcarbamoyl group on adenosine at position 37 (t(6)A37) in tRNAs that read codons beginning with adenine.</text>
</comment>
<evidence type="ECO:0000256" key="9">
    <source>
        <dbReference type="ARBA" id="ARBA00022741"/>
    </source>
</evidence>
<dbReference type="PANTHER" id="PTHR17490:SF16">
    <property type="entry name" value="THREONYLCARBAMOYL-AMP SYNTHASE"/>
    <property type="match status" value="1"/>
</dbReference>
<dbReference type="STRING" id="697581.TCARB_1208"/>
<comment type="catalytic activity">
    <reaction evidence="12 13">
        <text>L-threonine + hydrogencarbonate + ATP = L-threonylcarbamoyladenylate + diphosphate + H2O</text>
        <dbReference type="Rhea" id="RHEA:36407"/>
        <dbReference type="ChEBI" id="CHEBI:15377"/>
        <dbReference type="ChEBI" id="CHEBI:17544"/>
        <dbReference type="ChEBI" id="CHEBI:30616"/>
        <dbReference type="ChEBI" id="CHEBI:33019"/>
        <dbReference type="ChEBI" id="CHEBI:57926"/>
        <dbReference type="ChEBI" id="CHEBI:73682"/>
        <dbReference type="EC" id="2.7.7.87"/>
    </reaction>
</comment>
<dbReference type="EC" id="2.7.7.87" evidence="3 13"/>
<feature type="domain" description="YrdC-like" evidence="15">
    <location>
        <begin position="31"/>
        <end position="217"/>
    </location>
</feature>
<gene>
    <name evidence="16" type="ORF">TCARB_1208</name>
</gene>
<keyword evidence="8 13" id="KW-0548">Nucleotidyltransferase</keyword>
<organism evidence="16 17">
    <name type="scientific">Thermofilum adornatum 1505</name>
    <dbReference type="NCBI Taxonomy" id="697581"/>
    <lineage>
        <taxon>Archaea</taxon>
        <taxon>Thermoproteota</taxon>
        <taxon>Thermoprotei</taxon>
        <taxon>Thermofilales</taxon>
        <taxon>Thermofilaceae</taxon>
        <taxon>Thermofilum</taxon>
    </lineage>
</organism>
<evidence type="ECO:0000256" key="13">
    <source>
        <dbReference type="PIRNR" id="PIRNR004930"/>
    </source>
</evidence>
<reference evidence="17" key="1">
    <citation type="book" date="2010" name="EXTREMOPHILES" publisher="0:0-0">
        <title>Complete genome sequences of ten hyperthermophilic archaea reveal their metabolic capabilities and possible ecological roles.</title>
        <editorList>
            <person name="?"/>
        </editorList>
        <authorList>
            <person name="Ravin N.V."/>
            <person name="Mardanov A.V."/>
            <person name="Bonch-Osmolovskaya E.A."/>
            <person name="Skryabin K.G."/>
        </authorList>
    </citation>
    <scope>NUCLEOTIDE SEQUENCE [LARGE SCALE GENOMIC DNA]</scope>
    <source>
        <strain evidence="17">1505</strain>
    </source>
</reference>